<comment type="subcellular location">
    <subcellularLocation>
        <location evidence="12">Cell membrane</location>
        <topology evidence="12">Multi-pass membrane protein</topology>
    </subcellularLocation>
    <subcellularLocation>
        <location evidence="1">Membrane</location>
        <topology evidence="1">Multi-pass membrane protein</topology>
    </subcellularLocation>
</comment>
<reference evidence="15 16" key="1">
    <citation type="submission" date="2021-02" db="EMBL/GenBank/DDBJ databases">
        <title>Complete Genome Sequence of Arcanobacterium phocisimile strain DSM 26142T from a harbour seal.</title>
        <authorList>
            <person name="Borowiak M."/>
            <person name="Alssahen M."/>
            <person name="Malorny B."/>
            <person name="Laemmler C."/>
            <person name="Siebert U."/>
            <person name="Ploetz M."/>
            <person name="Abdulmawjood A."/>
        </authorList>
    </citation>
    <scope>NUCLEOTIDE SEQUENCE [LARGE SCALE GENOMIC DNA]</scope>
    <source>
        <strain evidence="15 16">DSM 26142</strain>
    </source>
</reference>
<dbReference type="NCBIfam" id="TIGR02141">
    <property type="entry name" value="modB_ABC"/>
    <property type="match status" value="1"/>
</dbReference>
<dbReference type="InterPro" id="IPR035906">
    <property type="entry name" value="MetI-like_sf"/>
</dbReference>
<evidence type="ECO:0000259" key="14">
    <source>
        <dbReference type="PROSITE" id="PS50928"/>
    </source>
</evidence>
<feature type="domain" description="ABC transmembrane type-1" evidence="14">
    <location>
        <begin position="60"/>
        <end position="262"/>
    </location>
</feature>
<dbReference type="Gene3D" id="3.40.50.300">
    <property type="entry name" value="P-loop containing nucleotide triphosphate hydrolases"/>
    <property type="match status" value="1"/>
</dbReference>
<comment type="subunit">
    <text evidence="2">The complex is composed of two ATP-binding proteins (CysA), two transmembrane proteins (CysT and CysW) and a solute-binding protein (CysP).</text>
</comment>
<evidence type="ECO:0000256" key="7">
    <source>
        <dbReference type="ARBA" id="ARBA00022840"/>
    </source>
</evidence>
<evidence type="ECO:0000256" key="11">
    <source>
        <dbReference type="ARBA" id="ARBA00025323"/>
    </source>
</evidence>
<dbReference type="InterPro" id="IPR006469">
    <property type="entry name" value="NifC_ABC_porter"/>
</dbReference>
<evidence type="ECO:0000256" key="6">
    <source>
        <dbReference type="ARBA" id="ARBA00022741"/>
    </source>
</evidence>
<evidence type="ECO:0000256" key="9">
    <source>
        <dbReference type="ARBA" id="ARBA00023032"/>
    </source>
</evidence>
<evidence type="ECO:0000256" key="3">
    <source>
        <dbReference type="ARBA" id="ARBA00022448"/>
    </source>
</evidence>
<dbReference type="RefSeq" id="WP_204423667.1">
    <property type="nucleotide sequence ID" value="NZ_CP070228.1"/>
</dbReference>
<dbReference type="PANTHER" id="PTHR30406">
    <property type="entry name" value="SULFATE TRANSPORT SYSTEM PERMEASE PROTEIN"/>
    <property type="match status" value="1"/>
</dbReference>
<comment type="similarity">
    <text evidence="12">Belongs to the binding-protein-dependent transport system permease family.</text>
</comment>
<dbReference type="SUPFAM" id="SSF161098">
    <property type="entry name" value="MetI-like"/>
    <property type="match status" value="1"/>
</dbReference>
<comment type="function">
    <text evidence="11">Part of the ABC transporter complex CysAWTP (TC 3.A.1.6.1) involved in sulfate/thiosulfate import. Probably responsible for the translocation of the substrate across the membrane.</text>
</comment>
<keyword evidence="5 12" id="KW-0812">Transmembrane</keyword>
<accession>A0ABX7IIN0</accession>
<dbReference type="InterPro" id="IPR000515">
    <property type="entry name" value="MetI-like"/>
</dbReference>
<feature type="transmembrane region" description="Helical" evidence="12">
    <location>
        <begin position="131"/>
        <end position="163"/>
    </location>
</feature>
<keyword evidence="8 12" id="KW-1133">Transmembrane helix</keyword>
<dbReference type="PROSITE" id="PS50893">
    <property type="entry name" value="ABC_TRANSPORTER_2"/>
    <property type="match status" value="1"/>
</dbReference>
<organism evidence="15 16">
    <name type="scientific">Arcanobacterium phocisimile</name>
    <dbReference type="NCBI Taxonomy" id="1302235"/>
    <lineage>
        <taxon>Bacteria</taxon>
        <taxon>Bacillati</taxon>
        <taxon>Actinomycetota</taxon>
        <taxon>Actinomycetes</taxon>
        <taxon>Actinomycetales</taxon>
        <taxon>Actinomycetaceae</taxon>
        <taxon>Arcanobacterium</taxon>
    </lineage>
</organism>
<dbReference type="Proteomes" id="UP000602653">
    <property type="component" value="Chromosome"/>
</dbReference>
<evidence type="ECO:0000313" key="16">
    <source>
        <dbReference type="Proteomes" id="UP000602653"/>
    </source>
</evidence>
<dbReference type="InterPro" id="IPR011867">
    <property type="entry name" value="ModB_ABC"/>
</dbReference>
<dbReference type="InterPro" id="IPR003593">
    <property type="entry name" value="AAA+_ATPase"/>
</dbReference>
<dbReference type="NCBIfam" id="TIGR01581">
    <property type="entry name" value="Mo_ABC_porter"/>
    <property type="match status" value="1"/>
</dbReference>
<dbReference type="PANTHER" id="PTHR30406:SF8">
    <property type="entry name" value="SULFATE TRANSPORT SYSTEM PERMEASE PROTEIN CYST"/>
    <property type="match status" value="1"/>
</dbReference>
<evidence type="ECO:0000256" key="8">
    <source>
        <dbReference type="ARBA" id="ARBA00022989"/>
    </source>
</evidence>
<dbReference type="Pfam" id="PF00005">
    <property type="entry name" value="ABC_tran"/>
    <property type="match status" value="1"/>
</dbReference>
<dbReference type="Gene3D" id="1.10.3720.10">
    <property type="entry name" value="MetI-like"/>
    <property type="match status" value="1"/>
</dbReference>
<dbReference type="EMBL" id="CP070228">
    <property type="protein sequence ID" value="QRV01703.1"/>
    <property type="molecule type" value="Genomic_DNA"/>
</dbReference>
<feature type="transmembrane region" description="Helical" evidence="12">
    <location>
        <begin position="98"/>
        <end position="119"/>
    </location>
</feature>
<evidence type="ECO:0000256" key="2">
    <source>
        <dbReference type="ARBA" id="ARBA00011779"/>
    </source>
</evidence>
<keyword evidence="4" id="KW-0500">Molybdenum</keyword>
<dbReference type="SMART" id="SM00382">
    <property type="entry name" value="AAA"/>
    <property type="match status" value="1"/>
</dbReference>
<dbReference type="CDD" id="cd06261">
    <property type="entry name" value="TM_PBP2"/>
    <property type="match status" value="1"/>
</dbReference>
<dbReference type="InterPro" id="IPR005667">
    <property type="entry name" value="Sulph_transpt2"/>
</dbReference>
<dbReference type="PROSITE" id="PS50928">
    <property type="entry name" value="ABC_TM1"/>
    <property type="match status" value="1"/>
</dbReference>
<dbReference type="PROSITE" id="PS00211">
    <property type="entry name" value="ABC_TRANSPORTER_1"/>
    <property type="match status" value="1"/>
</dbReference>
<sequence>MQNSQHPLSHSQQLAYAPWLLVPAIVGLLFLIFPIFALLLSTPWVSIIDLLHSPEATDALWLSVKSASIATLLTTVFGVPLAFAIARSKQWQGKLLRILVLLPLTLPPVVSGLALMLVWGRRGMLGYYLDIAGYSISFSTIAVIFSQIFVSLPFLVITFEAAIRTHGTAYEDTAVALGASRTRTFFTVSLPLLAPALISSMALAFSRALGEFGATITFAGSLQGITRTMPIQIYLQRELDTDQALALAVILISIALVMLVIGSVRLPLFRISRIRSLPLKNPQDYSHEQRNSQATSAPEITVQASIKDRDFNVSTTFKANTITVINGPNGSGKSTLLNLIAGNIVATHGGVTFTPPHPRVSLLQQNPYLFPHLNVVQNVEFSFRCRGFSRTQARARAMEELSFVGIETHALQDVRQLSGGEAQRVAIARAMATEPNVVLLDEPFTALDETTARKLRVTLRKRLQAESVTALIVSHDRQDTEYFAHSLLQLQHGKIISHE</sequence>
<feature type="transmembrane region" description="Helical" evidence="12">
    <location>
        <begin position="184"/>
        <end position="205"/>
    </location>
</feature>
<evidence type="ECO:0000256" key="5">
    <source>
        <dbReference type="ARBA" id="ARBA00022692"/>
    </source>
</evidence>
<dbReference type="InterPro" id="IPR027417">
    <property type="entry name" value="P-loop_NTPase"/>
</dbReference>
<name>A0ABX7IIN0_9ACTO</name>
<dbReference type="Pfam" id="PF00528">
    <property type="entry name" value="BPD_transp_1"/>
    <property type="match status" value="1"/>
</dbReference>
<feature type="domain" description="ABC transporter" evidence="13">
    <location>
        <begin position="295"/>
        <end position="499"/>
    </location>
</feature>
<gene>
    <name evidence="15" type="primary">modB</name>
    <name evidence="15" type="ORF">JTE88_06290</name>
</gene>
<keyword evidence="6" id="KW-0547">Nucleotide-binding</keyword>
<protein>
    <submittedName>
        <fullName evidence="15">Molybdate ABC transporter permease subunit</fullName>
    </submittedName>
</protein>
<keyword evidence="3 12" id="KW-0813">Transport</keyword>
<keyword evidence="7" id="KW-0067">ATP-binding</keyword>
<dbReference type="InterPro" id="IPR003439">
    <property type="entry name" value="ABC_transporter-like_ATP-bd"/>
</dbReference>
<feature type="transmembrane region" description="Helical" evidence="12">
    <location>
        <begin position="244"/>
        <end position="268"/>
    </location>
</feature>
<feature type="transmembrane region" description="Helical" evidence="12">
    <location>
        <begin position="60"/>
        <end position="86"/>
    </location>
</feature>
<evidence type="ECO:0000256" key="12">
    <source>
        <dbReference type="RuleBase" id="RU363032"/>
    </source>
</evidence>
<keyword evidence="9" id="KW-0764">Sulfate transport</keyword>
<evidence type="ECO:0000256" key="10">
    <source>
        <dbReference type="ARBA" id="ARBA00023136"/>
    </source>
</evidence>
<keyword evidence="16" id="KW-1185">Reference proteome</keyword>
<feature type="transmembrane region" description="Helical" evidence="12">
    <location>
        <begin position="20"/>
        <end position="40"/>
    </location>
</feature>
<dbReference type="SUPFAM" id="SSF52540">
    <property type="entry name" value="P-loop containing nucleoside triphosphate hydrolases"/>
    <property type="match status" value="1"/>
</dbReference>
<dbReference type="InterPro" id="IPR017871">
    <property type="entry name" value="ABC_transporter-like_CS"/>
</dbReference>
<evidence type="ECO:0000259" key="13">
    <source>
        <dbReference type="PROSITE" id="PS50893"/>
    </source>
</evidence>
<evidence type="ECO:0000313" key="15">
    <source>
        <dbReference type="EMBL" id="QRV01703.1"/>
    </source>
</evidence>
<evidence type="ECO:0000256" key="1">
    <source>
        <dbReference type="ARBA" id="ARBA00004141"/>
    </source>
</evidence>
<proteinExistence type="inferred from homology"/>
<keyword evidence="10 12" id="KW-0472">Membrane</keyword>
<evidence type="ECO:0000256" key="4">
    <source>
        <dbReference type="ARBA" id="ARBA00022505"/>
    </source>
</evidence>